<dbReference type="Pfam" id="PF17815">
    <property type="entry name" value="PDZ_3"/>
    <property type="match status" value="1"/>
</dbReference>
<dbReference type="InterPro" id="IPR041517">
    <property type="entry name" value="DEGP_PDZ"/>
</dbReference>
<dbReference type="GeneID" id="25272964"/>
<feature type="signal peptide" evidence="6">
    <location>
        <begin position="1"/>
        <end position="21"/>
    </location>
</feature>
<dbReference type="PRINTS" id="PR00834">
    <property type="entry name" value="PROTEASES2C"/>
</dbReference>
<sequence>MSMKKIALSSIPLLFAIAVKGYRLESIAVAGTSTSPLRLHDDGVPRALSAGRTDEGAEEYDNLLHSTPPQTSFAEDGDASVVPVAAPDSRRANDAQQIATTQKKPRREVPLHVSEMKELASVVKIFVDTVKADFVSPWQMMAPKEHSGSGFVVEGQMIMTNAHLVANQTRVLVRKHGNPKRFLAKVIAVCHECDLALVTVDDEVFWRGLQPLAFGGVPQLRETVVVLGYPTGGDQLSITEGVVSRVGVSIYAHSYLGLLTVQIDAPINPGNSGGPAISGGKVVGVAFQGFSEMQNVGYIVPFPVIRHFLNDIALHRRHTGIVSMGIKAQAMENEALKQFKGLHTLPPEALPENVTASGVLVVAVDKLRSNLYMQGKIALPISRYEQLPEERGNCEYGAAVPQPSPPAAAADSETRACRPKKTPRLALVEEQPAAEADDSSAQQRDVKEVPARVIWQPENWKPSRPPSACTRCSSGQQQLSLPTLSGERMGALQDRNKTRGSAASAPVSTDLQRNHKEHRAKSDATKNENDTDSEGSAESQQEETRQNEQNQATRSNSPDLIDVHIAIHEVKLEGEITNAETEPTRDEAAAQSGEFSRANKEESELPSSSRSAAKGIIGNGEVNLREEGNKLDGQQQNGAGTEATEHHSLDNPGSHASPTITAPTAAAETAGAATAVKAATEEKDFLSARTKLESLLHKLLGSRSTLHQIRSLLRNSHDRETKKNDAIKLNKKPVINESDTAGNETEAADPPAAAKVNKPTYISSTNTEQQQQQQHQQQGGNKERNDGDAAQQQGANQQQHAKQSNAPDKLPKEPGKNKEKTDEKDVALASPVRKLVENPYFDPRLLEEEEFLGFQEGDVILSIGKYNVADDGTVSFRNLERVAFSYVITEHFNGQNTWAYVLRDGRVIKVTTAKLRTEVPNMFEYFIQRLDYQEEEGDEFVVLSLILASEISVGYEQPPSIVRRVNGKEIRNMKDLVREIEATKERFVELQVEASGAQRVLIAIDRHKAQTSQQKILAEHNIAQERSVDLVENKQNTKNVQR</sequence>
<dbReference type="GO" id="GO:0006508">
    <property type="term" value="P:proteolysis"/>
    <property type="evidence" value="ECO:0007669"/>
    <property type="project" value="UniProtKB-KW"/>
</dbReference>
<evidence type="ECO:0000259" key="7">
    <source>
        <dbReference type="Pfam" id="PF17815"/>
    </source>
</evidence>
<dbReference type="PANTHER" id="PTHR45980">
    <property type="match status" value="1"/>
</dbReference>
<evidence type="ECO:0000313" key="8">
    <source>
        <dbReference type="EMBL" id="CDI84136.1"/>
    </source>
</evidence>
<feature type="chain" id="PRO_5004670170" evidence="6">
    <location>
        <begin position="22"/>
        <end position="1042"/>
    </location>
</feature>
<evidence type="ECO:0000256" key="2">
    <source>
        <dbReference type="ARBA" id="ARBA00022670"/>
    </source>
</evidence>
<dbReference type="EMBL" id="HG673598">
    <property type="protein sequence ID" value="CDI84136.1"/>
    <property type="molecule type" value="Genomic_DNA"/>
</dbReference>
<dbReference type="VEuPathDB" id="ToxoDB:EAH_00048940"/>
<protein>
    <submittedName>
        <fullName evidence="8">Trypsin, putative</fullName>
    </submittedName>
</protein>
<feature type="compositionally biased region" description="Basic and acidic residues" evidence="5">
    <location>
        <begin position="520"/>
        <end position="529"/>
    </location>
</feature>
<organism evidence="8 9">
    <name type="scientific">Eimeria acervulina</name>
    <name type="common">Coccidian parasite</name>
    <dbReference type="NCBI Taxonomy" id="5801"/>
    <lineage>
        <taxon>Eukaryota</taxon>
        <taxon>Sar</taxon>
        <taxon>Alveolata</taxon>
        <taxon>Apicomplexa</taxon>
        <taxon>Conoidasida</taxon>
        <taxon>Coccidia</taxon>
        <taxon>Eucoccidiorida</taxon>
        <taxon>Eimeriorina</taxon>
        <taxon>Eimeriidae</taxon>
        <taxon>Eimeria</taxon>
    </lineage>
</organism>
<comment type="similarity">
    <text evidence="1">Belongs to the peptidase S1C family.</text>
</comment>
<gene>
    <name evidence="8" type="ORF">EAH_00048940</name>
</gene>
<evidence type="ECO:0000256" key="5">
    <source>
        <dbReference type="SAM" id="MobiDB-lite"/>
    </source>
</evidence>
<dbReference type="Gene3D" id="3.20.190.20">
    <property type="match status" value="1"/>
</dbReference>
<dbReference type="OMA" id="SIDYTIM"/>
<evidence type="ECO:0000256" key="6">
    <source>
        <dbReference type="SAM" id="SignalP"/>
    </source>
</evidence>
<evidence type="ECO:0000256" key="3">
    <source>
        <dbReference type="ARBA" id="ARBA00022801"/>
    </source>
</evidence>
<dbReference type="Proteomes" id="UP000018050">
    <property type="component" value="Unassembled WGS sequence"/>
</dbReference>
<proteinExistence type="inferred from homology"/>
<feature type="region of interest" description="Disordered" evidence="5">
    <location>
        <begin position="88"/>
        <end position="109"/>
    </location>
</feature>
<dbReference type="AlphaFoldDB" id="U6GV61"/>
<feature type="compositionally biased region" description="Basic and acidic residues" evidence="5">
    <location>
        <begin position="717"/>
        <end position="728"/>
    </location>
</feature>
<feature type="compositionally biased region" description="Basic and acidic residues" evidence="5">
    <location>
        <begin position="809"/>
        <end position="826"/>
    </location>
</feature>
<evidence type="ECO:0000313" key="9">
    <source>
        <dbReference type="Proteomes" id="UP000018050"/>
    </source>
</evidence>
<evidence type="ECO:0000256" key="4">
    <source>
        <dbReference type="ARBA" id="ARBA00022825"/>
    </source>
</evidence>
<keyword evidence="6" id="KW-0732">Signal</keyword>
<reference evidence="8" key="2">
    <citation type="submission" date="2013-10" db="EMBL/GenBank/DDBJ databases">
        <authorList>
            <person name="Aslett M."/>
        </authorList>
    </citation>
    <scope>NUCLEOTIDE SEQUENCE</scope>
    <source>
        <strain evidence="8">Houghton</strain>
    </source>
</reference>
<keyword evidence="4" id="KW-0720">Serine protease</keyword>
<feature type="region of interest" description="Disordered" evidence="5">
    <location>
        <begin position="395"/>
        <end position="561"/>
    </location>
</feature>
<feature type="region of interest" description="Disordered" evidence="5">
    <location>
        <begin position="631"/>
        <end position="660"/>
    </location>
</feature>
<feature type="compositionally biased region" description="Low complexity" evidence="5">
    <location>
        <begin position="788"/>
        <end position="799"/>
    </location>
</feature>
<dbReference type="InterPro" id="IPR001940">
    <property type="entry name" value="Peptidase_S1C"/>
</dbReference>
<dbReference type="GO" id="GO:0004252">
    <property type="term" value="F:serine-type endopeptidase activity"/>
    <property type="evidence" value="ECO:0007669"/>
    <property type="project" value="InterPro"/>
</dbReference>
<name>U6GV61_EIMAC</name>
<dbReference type="SUPFAM" id="SSF50494">
    <property type="entry name" value="Trypsin-like serine proteases"/>
    <property type="match status" value="1"/>
</dbReference>
<reference evidence="8" key="1">
    <citation type="submission" date="2013-10" db="EMBL/GenBank/DDBJ databases">
        <title>Genomic analysis of the causative agents of coccidiosis in chickens.</title>
        <authorList>
            <person name="Reid A.J."/>
            <person name="Blake D."/>
            <person name="Billington K."/>
            <person name="Browne H."/>
            <person name="Dunn M."/>
            <person name="Hung S."/>
            <person name="Kawahara F."/>
            <person name="Miranda-Saavedra D."/>
            <person name="Mourier T."/>
            <person name="Nagra H."/>
            <person name="Otto T.D."/>
            <person name="Rawlings N."/>
            <person name="Sanchez A."/>
            <person name="Sanders M."/>
            <person name="Subramaniam C."/>
            <person name="Tay Y."/>
            <person name="Dear P."/>
            <person name="Doerig C."/>
            <person name="Gruber A."/>
            <person name="Parkinson J."/>
            <person name="Shirley M."/>
            <person name="Wan K.L."/>
            <person name="Berriman M."/>
            <person name="Tomley F."/>
            <person name="Pain A."/>
        </authorList>
    </citation>
    <scope>NUCLEOTIDE SEQUENCE</scope>
    <source>
        <strain evidence="8">Houghton</strain>
    </source>
</reference>
<dbReference type="RefSeq" id="XP_013246825.1">
    <property type="nucleotide sequence ID" value="XM_013391371.1"/>
</dbReference>
<dbReference type="Pfam" id="PF13365">
    <property type="entry name" value="Trypsin_2"/>
    <property type="match status" value="1"/>
</dbReference>
<dbReference type="OrthoDB" id="4217619at2759"/>
<dbReference type="PANTHER" id="PTHR45980:SF9">
    <property type="entry name" value="PROTEASE DO-LIKE 10, MITOCHONDRIAL-RELATED"/>
    <property type="match status" value="1"/>
</dbReference>
<feature type="compositionally biased region" description="Polar residues" evidence="5">
    <location>
        <begin position="470"/>
        <end position="483"/>
    </location>
</feature>
<dbReference type="InterPro" id="IPR009003">
    <property type="entry name" value="Peptidase_S1_PA"/>
</dbReference>
<dbReference type="Gene3D" id="2.40.10.120">
    <property type="match status" value="1"/>
</dbReference>
<feature type="region of interest" description="Disordered" evidence="5">
    <location>
        <begin position="717"/>
        <end position="826"/>
    </location>
</feature>
<keyword evidence="2" id="KW-0645">Protease</keyword>
<keyword evidence="9" id="KW-1185">Reference proteome</keyword>
<feature type="compositionally biased region" description="Low complexity" evidence="5">
    <location>
        <begin position="769"/>
        <end position="778"/>
    </location>
</feature>
<keyword evidence="3" id="KW-0378">Hydrolase</keyword>
<feature type="domain" description="Protease Do-like PDZ" evidence="7">
    <location>
        <begin position="931"/>
        <end position="1029"/>
    </location>
</feature>
<dbReference type="InterPro" id="IPR046449">
    <property type="entry name" value="DEGP_PDZ_sf"/>
</dbReference>
<evidence type="ECO:0000256" key="1">
    <source>
        <dbReference type="ARBA" id="ARBA00010541"/>
    </source>
</evidence>
<accession>U6GV61</accession>
<feature type="region of interest" description="Disordered" evidence="5">
    <location>
        <begin position="574"/>
        <end position="613"/>
    </location>
</feature>